<dbReference type="EMBL" id="CADCVH010000079">
    <property type="protein sequence ID" value="CAA9461176.1"/>
    <property type="molecule type" value="Genomic_DNA"/>
</dbReference>
<protein>
    <submittedName>
        <fullName evidence="2">MOSC domain protein</fullName>
    </submittedName>
</protein>
<reference evidence="2" key="1">
    <citation type="submission" date="2020-02" db="EMBL/GenBank/DDBJ databases">
        <authorList>
            <person name="Meier V. D."/>
        </authorList>
    </citation>
    <scope>NUCLEOTIDE SEQUENCE</scope>
    <source>
        <strain evidence="2">AVDCRST_MAG02</strain>
    </source>
</reference>
<accession>A0A6J4R9C8</accession>
<feature type="non-terminal residue" evidence="2">
    <location>
        <position position="151"/>
    </location>
</feature>
<dbReference type="AlphaFoldDB" id="A0A6J4R9C8"/>
<evidence type="ECO:0000313" key="2">
    <source>
        <dbReference type="EMBL" id="CAA9461176.1"/>
    </source>
</evidence>
<feature type="compositionally biased region" description="Basic and acidic residues" evidence="1">
    <location>
        <begin position="17"/>
        <end position="28"/>
    </location>
</feature>
<proteinExistence type="predicted"/>
<feature type="compositionally biased region" description="Basic residues" evidence="1">
    <location>
        <begin position="141"/>
        <end position="151"/>
    </location>
</feature>
<feature type="region of interest" description="Disordered" evidence="1">
    <location>
        <begin position="1"/>
        <end position="151"/>
    </location>
</feature>
<feature type="compositionally biased region" description="Basic and acidic residues" evidence="1">
    <location>
        <begin position="46"/>
        <end position="66"/>
    </location>
</feature>
<feature type="non-terminal residue" evidence="2">
    <location>
        <position position="1"/>
    </location>
</feature>
<name>A0A6J4R9C8_9ACTN</name>
<gene>
    <name evidence="2" type="ORF">AVDCRST_MAG02-2956</name>
</gene>
<feature type="compositionally biased region" description="Basic and acidic residues" evidence="1">
    <location>
        <begin position="1"/>
        <end position="10"/>
    </location>
</feature>
<organism evidence="2">
    <name type="scientific">uncultured Rubrobacteraceae bacterium</name>
    <dbReference type="NCBI Taxonomy" id="349277"/>
    <lineage>
        <taxon>Bacteria</taxon>
        <taxon>Bacillati</taxon>
        <taxon>Actinomycetota</taxon>
        <taxon>Rubrobacteria</taxon>
        <taxon>Rubrobacterales</taxon>
        <taxon>Rubrobacteraceae</taxon>
        <taxon>environmental samples</taxon>
    </lineage>
</organism>
<feature type="compositionally biased region" description="Basic residues" evidence="1">
    <location>
        <begin position="67"/>
        <end position="87"/>
    </location>
</feature>
<evidence type="ECO:0000256" key="1">
    <source>
        <dbReference type="SAM" id="MobiDB-lite"/>
    </source>
</evidence>
<sequence length="151" mass="16426">GRQGRGDLRHRGGQLGDGERARSGDRGGVRHQGRPLLRGHGLLDAVRGRLPGDPHRGGAPRRDRGAGPRHKVRPAPPQHRHPRRHARGPAGQEVQGRGGRPRVRQVEAPLQARPGPERAGHDPGAQEPRRHLRQGGTGRPHPARGYHRTGV</sequence>